<organism evidence="2 3">
    <name type="scientific">Kaistia dalseonensis</name>
    <dbReference type="NCBI Taxonomy" id="410840"/>
    <lineage>
        <taxon>Bacteria</taxon>
        <taxon>Pseudomonadati</taxon>
        <taxon>Pseudomonadota</taxon>
        <taxon>Alphaproteobacteria</taxon>
        <taxon>Hyphomicrobiales</taxon>
        <taxon>Kaistiaceae</taxon>
        <taxon>Kaistia</taxon>
    </lineage>
</organism>
<accession>A0ABU0HDH8</accession>
<feature type="domain" description="GmrSD restriction endonucleases N-terminal" evidence="1">
    <location>
        <begin position="40"/>
        <end position="194"/>
    </location>
</feature>
<evidence type="ECO:0000313" key="2">
    <source>
        <dbReference type="EMBL" id="MDQ0440378.1"/>
    </source>
</evidence>
<keyword evidence="3" id="KW-1185">Reference proteome</keyword>
<name>A0ABU0HDH8_9HYPH</name>
<dbReference type="RefSeq" id="WP_266351260.1">
    <property type="nucleotide sequence ID" value="NZ_JAPKNG010000008.1"/>
</dbReference>
<dbReference type="EMBL" id="JAUSVO010000008">
    <property type="protein sequence ID" value="MDQ0440378.1"/>
    <property type="molecule type" value="Genomic_DNA"/>
</dbReference>
<dbReference type="InterPro" id="IPR004919">
    <property type="entry name" value="GmrSD_N"/>
</dbReference>
<comment type="caution">
    <text evidence="2">The sequence shown here is derived from an EMBL/GenBank/DDBJ whole genome shotgun (WGS) entry which is preliminary data.</text>
</comment>
<dbReference type="Proteomes" id="UP001241603">
    <property type="component" value="Unassembled WGS sequence"/>
</dbReference>
<evidence type="ECO:0000313" key="3">
    <source>
        <dbReference type="Proteomes" id="UP001241603"/>
    </source>
</evidence>
<protein>
    <recommendedName>
        <fullName evidence="1">GmrSD restriction endonucleases N-terminal domain-containing protein</fullName>
    </recommendedName>
</protein>
<reference evidence="2 3" key="1">
    <citation type="submission" date="2023-07" db="EMBL/GenBank/DDBJ databases">
        <title>Genomic Encyclopedia of Type Strains, Phase IV (KMG-IV): sequencing the most valuable type-strain genomes for metagenomic binning, comparative biology and taxonomic classification.</title>
        <authorList>
            <person name="Goeker M."/>
        </authorList>
    </citation>
    <scope>NUCLEOTIDE SEQUENCE [LARGE SCALE GENOMIC DNA]</scope>
    <source>
        <strain evidence="2 3">B6-8</strain>
    </source>
</reference>
<proteinExistence type="predicted"/>
<evidence type="ECO:0000259" key="1">
    <source>
        <dbReference type="Pfam" id="PF03235"/>
    </source>
</evidence>
<gene>
    <name evidence="2" type="ORF">QO014_004793</name>
</gene>
<dbReference type="Pfam" id="PF03235">
    <property type="entry name" value="GmrSD_N"/>
    <property type="match status" value="1"/>
</dbReference>
<dbReference type="PANTHER" id="PTHR39639">
    <property type="entry name" value="CHROMOSOME 16, WHOLE GENOME SHOTGUN SEQUENCE"/>
    <property type="match status" value="1"/>
</dbReference>
<dbReference type="PANTHER" id="PTHR39639:SF1">
    <property type="entry name" value="DUF262 DOMAIN-CONTAINING PROTEIN"/>
    <property type="match status" value="1"/>
</dbReference>
<sequence>MAENYEIDDLTTEEENEETPFVEFDISVSPSDPTLELLASQVQRGDIIIPFYQRRYVWKIEQASKLIESFLMGLPVPQVFLYVNIEDQLEVIDGQQRIMSVKYFLDGFFGEPDNQNRRQIFKLKGLSERSEYNGKTFLELSQRDQRKLRNSTLRAINIKQLKPSLRNDSVFHIFERLNTGGTQLKPQEIRNAVYRGKIVDELKALNLTPGWHKILGIKKPDKNQKDIELILRLFGLFEVWADYEKPMLQYLNGQMDSNRDFSSERAARFKNTFPLIVNKVNNALDNPFRPKRVINAAVLESVMVTLLENSYISADDLRSRYTELLRDSSFTEHISGGTTDTLVLRSRLEAARKILTHA</sequence>